<dbReference type="AlphaFoldDB" id="A0A9Q8FLH1"/>
<keyword evidence="2" id="KW-1185">Reference proteome</keyword>
<sequence>MIKTACKIKTFNFRIVNFPGELILDTTSQLIIFNPLLEAAVNSHSIPIDEIETYRFKKSILKSKFEIYYRSEWYTFTDFTDENYLKIISYLEEIKDERHLRMT</sequence>
<comment type="caution">
    <text evidence="1">The sequence shown here is derived from an EMBL/GenBank/DDBJ whole genome shotgun (WGS) entry which is preliminary data.</text>
</comment>
<dbReference type="EMBL" id="SCWD01000002">
    <property type="protein sequence ID" value="TDM02221.1"/>
    <property type="molecule type" value="Genomic_DNA"/>
</dbReference>
<reference evidence="1 2" key="1">
    <citation type="submission" date="2019-01" db="EMBL/GenBank/DDBJ databases">
        <title>Draft genome sequences of the type strains of six Macrococcus species.</title>
        <authorList>
            <person name="Mazhar S."/>
            <person name="Altermann E."/>
            <person name="Hill C."/>
            <person name="Mcauliffe O."/>
        </authorList>
    </citation>
    <scope>NUCLEOTIDE SEQUENCE [LARGE SCALE GENOMIC DNA]</scope>
    <source>
        <strain evidence="1 2">ATCC 51828</strain>
    </source>
</reference>
<evidence type="ECO:0000313" key="2">
    <source>
        <dbReference type="Proteomes" id="UP000295280"/>
    </source>
</evidence>
<protein>
    <submittedName>
        <fullName evidence="1">Uncharacterized protein</fullName>
    </submittedName>
</protein>
<dbReference type="Proteomes" id="UP000295280">
    <property type="component" value="Unassembled WGS sequence"/>
</dbReference>
<organism evidence="1 2">
    <name type="scientific">Macrococcus carouselicus</name>
    <dbReference type="NCBI Taxonomy" id="69969"/>
    <lineage>
        <taxon>Bacteria</taxon>
        <taxon>Bacillati</taxon>
        <taxon>Bacillota</taxon>
        <taxon>Bacilli</taxon>
        <taxon>Bacillales</taxon>
        <taxon>Staphylococcaceae</taxon>
        <taxon>Macrococcus</taxon>
    </lineage>
</organism>
<proteinExistence type="predicted"/>
<name>A0A9Q8FLH1_9STAP</name>
<dbReference type="RefSeq" id="WP_133417708.1">
    <property type="nucleotide sequence ID" value="NZ_SCWD01000002.1"/>
</dbReference>
<dbReference type="OrthoDB" id="2412568at2"/>
<evidence type="ECO:0000313" key="1">
    <source>
        <dbReference type="EMBL" id="TDM02221.1"/>
    </source>
</evidence>
<accession>A0A9Q8FLH1</accession>
<gene>
    <name evidence="1" type="ORF">ERX40_06610</name>
</gene>